<dbReference type="Pfam" id="PF13407">
    <property type="entry name" value="Peripla_BP_4"/>
    <property type="match status" value="1"/>
</dbReference>
<evidence type="ECO:0000256" key="3">
    <source>
        <dbReference type="ARBA" id="ARBA00022729"/>
    </source>
</evidence>
<dbReference type="InterPro" id="IPR028082">
    <property type="entry name" value="Peripla_BP_I"/>
</dbReference>
<proteinExistence type="inferred from homology"/>
<organism evidence="6 7">
    <name type="scientific">Acidisoma cellulosilyticum</name>
    <dbReference type="NCBI Taxonomy" id="2802395"/>
    <lineage>
        <taxon>Bacteria</taxon>
        <taxon>Pseudomonadati</taxon>
        <taxon>Pseudomonadota</taxon>
        <taxon>Alphaproteobacteria</taxon>
        <taxon>Acetobacterales</taxon>
        <taxon>Acidocellaceae</taxon>
        <taxon>Acidisoma</taxon>
    </lineage>
</organism>
<gene>
    <name evidence="6" type="ORF">ACELLULO517_16935</name>
</gene>
<comment type="similarity">
    <text evidence="2">Belongs to the bacterial solute-binding protein 2 family.</text>
</comment>
<comment type="subcellular location">
    <subcellularLocation>
        <location evidence="1">Cell envelope</location>
    </subcellularLocation>
</comment>
<keyword evidence="7" id="KW-1185">Reference proteome</keyword>
<evidence type="ECO:0000313" key="7">
    <source>
        <dbReference type="Proteomes" id="UP000721844"/>
    </source>
</evidence>
<dbReference type="EMBL" id="JAESVA010000005">
    <property type="protein sequence ID" value="MCB8881932.1"/>
    <property type="molecule type" value="Genomic_DNA"/>
</dbReference>
<feature type="signal peptide" evidence="4">
    <location>
        <begin position="1"/>
        <end position="29"/>
    </location>
</feature>
<name>A0A963Z319_9PROT</name>
<accession>A0A963Z319</accession>
<sequence length="330" mass="34613">MKRHLLMAAALFGGSLAGASLLTASPSFAKDEKIAVIIKATDSDFWQYMVVGAKNYAHDHPGVSVTIYGPPSETDVDQQVSILENVVTRHPDGILIAPSSSDAPVEAIGQAISQGIPVVTADNRVRGVTVTGHLATDNIKAGGQAAQTLVDMLKAAGKPLKGKIGMISAYAGVQVLTDRDKGFSTKLAEIAPDLKLLPVRYIDNDIQKGMSSATDVISANPDILGFFADNNHSADGTALAIQSSGKTGQLVAIGFDSDPQEVDALKSGDLSALVVQDPYSLGYKGVQFVIDAINKKPVAAYTDTGVALITKSNMDQPDMKGLLNPLTRKE</sequence>
<dbReference type="GO" id="GO:0030313">
    <property type="term" value="C:cell envelope"/>
    <property type="evidence" value="ECO:0007669"/>
    <property type="project" value="UniProtKB-SubCell"/>
</dbReference>
<dbReference type="PANTHER" id="PTHR46847">
    <property type="entry name" value="D-ALLOSE-BINDING PERIPLASMIC PROTEIN-RELATED"/>
    <property type="match status" value="1"/>
</dbReference>
<feature type="domain" description="Periplasmic binding protein" evidence="5">
    <location>
        <begin position="34"/>
        <end position="296"/>
    </location>
</feature>
<evidence type="ECO:0000256" key="4">
    <source>
        <dbReference type="SAM" id="SignalP"/>
    </source>
</evidence>
<feature type="chain" id="PRO_5038121491" evidence="4">
    <location>
        <begin position="30"/>
        <end position="330"/>
    </location>
</feature>
<evidence type="ECO:0000313" key="6">
    <source>
        <dbReference type="EMBL" id="MCB8881932.1"/>
    </source>
</evidence>
<dbReference type="InterPro" id="IPR025997">
    <property type="entry name" value="SBP_2_dom"/>
</dbReference>
<dbReference type="Proteomes" id="UP000721844">
    <property type="component" value="Unassembled WGS sequence"/>
</dbReference>
<protein>
    <submittedName>
        <fullName evidence="6">ABC transporter substrate-binding protein</fullName>
    </submittedName>
</protein>
<evidence type="ECO:0000256" key="2">
    <source>
        <dbReference type="ARBA" id="ARBA00007639"/>
    </source>
</evidence>
<dbReference type="RefSeq" id="WP_227308584.1">
    <property type="nucleotide sequence ID" value="NZ_JAESVA010000005.1"/>
</dbReference>
<comment type="caution">
    <text evidence="6">The sequence shown here is derived from an EMBL/GenBank/DDBJ whole genome shotgun (WGS) entry which is preliminary data.</text>
</comment>
<dbReference type="PANTHER" id="PTHR46847:SF1">
    <property type="entry name" value="D-ALLOSE-BINDING PERIPLASMIC PROTEIN-RELATED"/>
    <property type="match status" value="1"/>
</dbReference>
<dbReference type="GO" id="GO:0030246">
    <property type="term" value="F:carbohydrate binding"/>
    <property type="evidence" value="ECO:0007669"/>
    <property type="project" value="UniProtKB-ARBA"/>
</dbReference>
<dbReference type="CDD" id="cd20008">
    <property type="entry name" value="PBP1_ABC_sugar_binding-like"/>
    <property type="match status" value="1"/>
</dbReference>
<dbReference type="Gene3D" id="3.40.50.2300">
    <property type="match status" value="2"/>
</dbReference>
<dbReference type="AlphaFoldDB" id="A0A963Z319"/>
<evidence type="ECO:0000259" key="5">
    <source>
        <dbReference type="Pfam" id="PF13407"/>
    </source>
</evidence>
<reference evidence="6 7" key="1">
    <citation type="journal article" date="2021" name="Microorganisms">
        <title>Acidisoma silvae sp. nov. and Acidisomacellulosilytica sp. nov., Two Acidophilic Bacteria Isolated from Decaying Wood, Hydrolyzing Cellulose and Producing Poly-3-hydroxybutyrate.</title>
        <authorList>
            <person name="Mieszkin S."/>
            <person name="Pouder E."/>
            <person name="Uroz S."/>
            <person name="Simon-Colin C."/>
            <person name="Alain K."/>
        </authorList>
    </citation>
    <scope>NUCLEOTIDE SEQUENCE [LARGE SCALE GENOMIC DNA]</scope>
    <source>
        <strain evidence="6 7">HW T5.17</strain>
    </source>
</reference>
<evidence type="ECO:0000256" key="1">
    <source>
        <dbReference type="ARBA" id="ARBA00004196"/>
    </source>
</evidence>
<dbReference type="SUPFAM" id="SSF53822">
    <property type="entry name" value="Periplasmic binding protein-like I"/>
    <property type="match status" value="1"/>
</dbReference>
<keyword evidence="3 4" id="KW-0732">Signal</keyword>